<organism evidence="2 3">
    <name type="scientific">Exophiala mesophila</name>
    <name type="common">Black yeast-like fungus</name>
    <dbReference type="NCBI Taxonomy" id="212818"/>
    <lineage>
        <taxon>Eukaryota</taxon>
        <taxon>Fungi</taxon>
        <taxon>Dikarya</taxon>
        <taxon>Ascomycota</taxon>
        <taxon>Pezizomycotina</taxon>
        <taxon>Eurotiomycetes</taxon>
        <taxon>Chaetothyriomycetidae</taxon>
        <taxon>Chaetothyriales</taxon>
        <taxon>Herpotrichiellaceae</taxon>
        <taxon>Exophiala</taxon>
    </lineage>
</organism>
<feature type="region of interest" description="Disordered" evidence="1">
    <location>
        <begin position="309"/>
        <end position="395"/>
    </location>
</feature>
<reference evidence="2 3" key="1">
    <citation type="submission" date="2017-03" db="EMBL/GenBank/DDBJ databases">
        <title>Genomes of endolithic fungi from Antarctica.</title>
        <authorList>
            <person name="Coleine C."/>
            <person name="Masonjones S."/>
            <person name="Stajich J.E."/>
        </authorList>
    </citation>
    <scope>NUCLEOTIDE SEQUENCE [LARGE SCALE GENOMIC DNA]</scope>
    <source>
        <strain evidence="2 3">CCFEE 6314</strain>
    </source>
</reference>
<evidence type="ECO:0000256" key="1">
    <source>
        <dbReference type="SAM" id="MobiDB-lite"/>
    </source>
</evidence>
<dbReference type="EMBL" id="NAJM01000015">
    <property type="protein sequence ID" value="RVX71879.1"/>
    <property type="molecule type" value="Genomic_DNA"/>
</dbReference>
<evidence type="ECO:0000313" key="3">
    <source>
        <dbReference type="Proteomes" id="UP000288859"/>
    </source>
</evidence>
<dbReference type="OrthoDB" id="5343576at2759"/>
<sequence length="427" mass="46896">MTATPDREGHFLSIIDGLVLEIDSLSKNIRDLKDVLTQRLNFAADEYEKLVTADGGSSTDSADHNQIVKQIRQPLLETPEPPSSSLIQKVRADIHNLKMANHHDNGKMNGARCPVTGAGADPEDMELDFTTSGKQGTLGCPFAKMAANGKLNTTDGIDDPVAAEFHLDAASVRSPRTDSRPAGQCPIRFLDQHSPEEIAQYFENHKHEIPRSHEICVRRYQGNENSVRQLDAKYGNLVNMIQGLGVKHKAYLPEKDRNEAQDATSTSDKAVERWAEKVNSELAVDIEPSTSEEEADARVSRFDKPLREVRVGESPSRPWGISVPPDKPRAPSALQSDVGGKIPATKAEQPELLQPQHPPARCPVDHSKLNNQDKKPSVPTGEKHEEKSHQPPTQIIFNGPVFFGYSAEQVAMLLQSGNLGKMNTGPT</sequence>
<protein>
    <submittedName>
        <fullName evidence="2">Uncharacterized protein</fullName>
    </submittedName>
</protein>
<accession>A0A438N8B4</accession>
<gene>
    <name evidence="2" type="ORF">B0A52_04278</name>
</gene>
<dbReference type="VEuPathDB" id="FungiDB:PV10_08726"/>
<comment type="caution">
    <text evidence="2">The sequence shown here is derived from an EMBL/GenBank/DDBJ whole genome shotgun (WGS) entry which is preliminary data.</text>
</comment>
<name>A0A438N8B4_EXOME</name>
<dbReference type="AlphaFoldDB" id="A0A438N8B4"/>
<dbReference type="Proteomes" id="UP000288859">
    <property type="component" value="Unassembled WGS sequence"/>
</dbReference>
<evidence type="ECO:0000313" key="2">
    <source>
        <dbReference type="EMBL" id="RVX71879.1"/>
    </source>
</evidence>
<feature type="compositionally biased region" description="Basic and acidic residues" evidence="1">
    <location>
        <begin position="363"/>
        <end position="389"/>
    </location>
</feature>
<proteinExistence type="predicted"/>